<accession>A0ABT7WGT7</accession>
<keyword evidence="2" id="KW-1185">Reference proteome</keyword>
<evidence type="ECO:0000313" key="1">
    <source>
        <dbReference type="EMBL" id="MDM9632132.1"/>
    </source>
</evidence>
<protein>
    <submittedName>
        <fullName evidence="1">DUF4249 domain-containing protein</fullName>
    </submittedName>
</protein>
<gene>
    <name evidence="1" type="ORF">QU605_11650</name>
</gene>
<dbReference type="Pfam" id="PF14054">
    <property type="entry name" value="DUF4249"/>
    <property type="match status" value="1"/>
</dbReference>
<evidence type="ECO:0000313" key="2">
    <source>
        <dbReference type="Proteomes" id="UP001174839"/>
    </source>
</evidence>
<reference evidence="1" key="1">
    <citation type="submission" date="2023-06" db="EMBL/GenBank/DDBJ databases">
        <title>Robiginitalea aurantiacus sp. nov. and Algoriphagus sediminis sp. nov., isolated from coastal sediment.</title>
        <authorList>
            <person name="Zhou Z.Y."/>
            <person name="An J."/>
            <person name="Jia Y.W."/>
            <person name="Du Z.J."/>
        </authorList>
    </citation>
    <scope>NUCLEOTIDE SEQUENCE</scope>
    <source>
        <strain evidence="1">M39</strain>
    </source>
</reference>
<comment type="caution">
    <text evidence="1">The sequence shown here is derived from an EMBL/GenBank/DDBJ whole genome shotgun (WGS) entry which is preliminary data.</text>
</comment>
<proteinExistence type="predicted"/>
<dbReference type="InterPro" id="IPR025345">
    <property type="entry name" value="DUF4249"/>
</dbReference>
<dbReference type="EMBL" id="JAUDUY010000006">
    <property type="protein sequence ID" value="MDM9632132.1"/>
    <property type="molecule type" value="Genomic_DNA"/>
</dbReference>
<sequence>MKLPYIIRYLLTAIFAMGSLMGCIDSFEAETSDSGNILVIDARITNHESTQVVFLSRTVAFGTDTLYTVSGASVFLESESGPQYEFQEHEAGEYRSSQVLGLTGGSRYRLAVRTTDGREYYSSFERMPDQIPISEVKIVRDINGLQQEGVSVLVSNQGRSENSGAYRYAYEETYKVVPPFYNPFEWGEVDYTFDDGDGWGVAVEPRAVDVSICYATNESTDIILANTANLGENRIVNFPIRFIGKDNYIIAHRYSILVRQFHQSPEAHSFYSTLEDFSSSESIFNTIQPGFLEGNMRAADGGMVVGYFELSSYSEQRVFFSYEDLFPGEDLPPYLTNCATGAPPLYPEGFHIGPDGVLDGVTGSPLLDAIQANLIAYHAENEDFEDYIEREGRLGGAAPYLTKPLSCVDCTAVGSTEIPEFWIE</sequence>
<name>A0ABT7WGT7_9FLAO</name>
<organism evidence="1 2">
    <name type="scientific">Robiginitalea aurantiaca</name>
    <dbReference type="NCBI Taxonomy" id="3056915"/>
    <lineage>
        <taxon>Bacteria</taxon>
        <taxon>Pseudomonadati</taxon>
        <taxon>Bacteroidota</taxon>
        <taxon>Flavobacteriia</taxon>
        <taxon>Flavobacteriales</taxon>
        <taxon>Flavobacteriaceae</taxon>
        <taxon>Robiginitalea</taxon>
    </lineage>
</organism>
<dbReference type="Proteomes" id="UP001174839">
    <property type="component" value="Unassembled WGS sequence"/>
</dbReference>
<dbReference type="RefSeq" id="WP_289725498.1">
    <property type="nucleotide sequence ID" value="NZ_JAUDUY010000006.1"/>
</dbReference>
<dbReference type="PROSITE" id="PS51257">
    <property type="entry name" value="PROKAR_LIPOPROTEIN"/>
    <property type="match status" value="1"/>
</dbReference>